<evidence type="ECO:0000313" key="1">
    <source>
        <dbReference type="EMBL" id="CAB4143079.1"/>
    </source>
</evidence>
<organism evidence="1">
    <name type="scientific">uncultured Caudovirales phage</name>
    <dbReference type="NCBI Taxonomy" id="2100421"/>
    <lineage>
        <taxon>Viruses</taxon>
        <taxon>Duplodnaviria</taxon>
        <taxon>Heunggongvirae</taxon>
        <taxon>Uroviricota</taxon>
        <taxon>Caudoviricetes</taxon>
        <taxon>Peduoviridae</taxon>
        <taxon>Maltschvirus</taxon>
        <taxon>Maltschvirus maltsch</taxon>
    </lineage>
</organism>
<proteinExistence type="predicted"/>
<reference evidence="1" key="1">
    <citation type="submission" date="2020-04" db="EMBL/GenBank/DDBJ databases">
        <authorList>
            <person name="Chiriac C."/>
            <person name="Salcher M."/>
            <person name="Ghai R."/>
            <person name="Kavagutti S V."/>
        </authorList>
    </citation>
    <scope>NUCLEOTIDE SEQUENCE</scope>
</reference>
<name>A0A6J5MHA5_9CAUD</name>
<sequence>MAAGKYNFTIEQGTTVRIELAYKNTSGSAIDLTGYSGRMQIRPDFADNTTTSYIYLSSSLNADGTGLNFSGSNGVNPPTSGTIGVFISAESSSAFNFETAYYDIELQSGSIVTRLLQGKVKLSREVTRP</sequence>
<dbReference type="EMBL" id="LR796420">
    <property type="protein sequence ID" value="CAB4143079.1"/>
    <property type="molecule type" value="Genomic_DNA"/>
</dbReference>
<gene>
    <name evidence="1" type="ORF">UFOVP449_114</name>
</gene>
<accession>A0A6J5MHA5</accession>
<protein>
    <submittedName>
        <fullName evidence="1">Uncharacterized protein</fullName>
    </submittedName>
</protein>